<dbReference type="RefSeq" id="WP_346051166.1">
    <property type="nucleotide sequence ID" value="NZ_JAYGII010000011.1"/>
</dbReference>
<organism evidence="1 2">
    <name type="scientific">Natronospira elongata</name>
    <dbReference type="NCBI Taxonomy" id="3110268"/>
    <lineage>
        <taxon>Bacteria</taxon>
        <taxon>Pseudomonadati</taxon>
        <taxon>Pseudomonadota</taxon>
        <taxon>Gammaproteobacteria</taxon>
        <taxon>Natronospirales</taxon>
        <taxon>Natronospiraceae</taxon>
        <taxon>Natronospira</taxon>
    </lineage>
</organism>
<dbReference type="AlphaFoldDB" id="A0AAP6JFF8"/>
<dbReference type="GO" id="GO:0005829">
    <property type="term" value="C:cytosol"/>
    <property type="evidence" value="ECO:0007669"/>
    <property type="project" value="TreeGrafter"/>
</dbReference>
<gene>
    <name evidence="1" type="ORF">VCB98_06870</name>
</gene>
<name>A0AAP6JFF8_9GAMM</name>
<protein>
    <submittedName>
        <fullName evidence="1">M90 family metallopeptidase</fullName>
    </submittedName>
</protein>
<dbReference type="PANTHER" id="PTHR30164">
    <property type="entry name" value="MTFA PEPTIDASE"/>
    <property type="match status" value="1"/>
</dbReference>
<sequence length="253" mass="29230">MFNLIRNWREKRRLQALPVTPAQWESATADWHVMRRYQGEARERLRELSLRFLLRKRFEAGGGLMVTDAMQLRIATMAAVPILELGLDWYDGWYSIILYPAEFVPTQEYEDDFGVVHRDRHPLSGEAWLQGPVILSWNDVMAADPDAAYNVVIHELAHKLDMLSDGPNGSPPLHRGMDPEAWTRAFTDAWEDLEARVEEEAPLPLDPYALGNPGEFFSVASETFFESPRRIRDAWPDLYEQLRLFYRQDPAAA</sequence>
<reference evidence="1 2" key="1">
    <citation type="submission" date="2023-12" db="EMBL/GenBank/DDBJ databases">
        <title>Whole-genome sequencing of halo(alkali)philic microorganisms from hypersaline lakes.</title>
        <authorList>
            <person name="Sorokin D.Y."/>
            <person name="Merkel A.Y."/>
            <person name="Messina E."/>
            <person name="Yakimov M."/>
        </authorList>
    </citation>
    <scope>NUCLEOTIDE SEQUENCE [LARGE SCALE GENOMIC DNA]</scope>
    <source>
        <strain evidence="1 2">AB-CW1</strain>
    </source>
</reference>
<dbReference type="GO" id="GO:0004177">
    <property type="term" value="F:aminopeptidase activity"/>
    <property type="evidence" value="ECO:0007669"/>
    <property type="project" value="TreeGrafter"/>
</dbReference>
<dbReference type="Proteomes" id="UP001302316">
    <property type="component" value="Unassembled WGS sequence"/>
</dbReference>
<evidence type="ECO:0000313" key="2">
    <source>
        <dbReference type="Proteomes" id="UP001302316"/>
    </source>
</evidence>
<evidence type="ECO:0000313" key="1">
    <source>
        <dbReference type="EMBL" id="MEA5445537.1"/>
    </source>
</evidence>
<dbReference type="InterPro" id="IPR010384">
    <property type="entry name" value="MtfA_fam"/>
</dbReference>
<dbReference type="GO" id="GO:0008237">
    <property type="term" value="F:metallopeptidase activity"/>
    <property type="evidence" value="ECO:0007669"/>
    <property type="project" value="InterPro"/>
</dbReference>
<dbReference type="Pfam" id="PF06167">
    <property type="entry name" value="Peptidase_M90"/>
    <property type="match status" value="1"/>
</dbReference>
<accession>A0AAP6JFF8</accession>
<dbReference type="Gene3D" id="1.10.472.150">
    <property type="entry name" value="Glucose-regulated metallo-peptidase M90, N-terminal domain"/>
    <property type="match status" value="1"/>
</dbReference>
<dbReference type="SUPFAM" id="SSF55486">
    <property type="entry name" value="Metalloproteases ('zincins'), catalytic domain"/>
    <property type="match status" value="1"/>
</dbReference>
<dbReference type="InterPro" id="IPR042252">
    <property type="entry name" value="MtfA_N"/>
</dbReference>
<proteinExistence type="predicted"/>
<comment type="caution">
    <text evidence="1">The sequence shown here is derived from an EMBL/GenBank/DDBJ whole genome shotgun (WGS) entry which is preliminary data.</text>
</comment>
<dbReference type="EMBL" id="JAYGII010000011">
    <property type="protein sequence ID" value="MEA5445537.1"/>
    <property type="molecule type" value="Genomic_DNA"/>
</dbReference>
<dbReference type="InterPro" id="IPR024079">
    <property type="entry name" value="MetalloPept_cat_dom_sf"/>
</dbReference>
<keyword evidence="2" id="KW-1185">Reference proteome</keyword>
<dbReference type="PANTHER" id="PTHR30164:SF2">
    <property type="entry name" value="PROTEIN MTFA"/>
    <property type="match status" value="1"/>
</dbReference>
<dbReference type="Gene3D" id="3.40.390.10">
    <property type="entry name" value="Collagenase (Catalytic Domain)"/>
    <property type="match status" value="1"/>
</dbReference>
<dbReference type="CDD" id="cd20169">
    <property type="entry name" value="Peptidase_M90_mtfA"/>
    <property type="match status" value="1"/>
</dbReference>